<evidence type="ECO:0000256" key="5">
    <source>
        <dbReference type="ARBA" id="ARBA00022801"/>
    </source>
</evidence>
<dbReference type="PANTHER" id="PTHR30582:SF24">
    <property type="entry name" value="L,D-TRANSPEPTIDASE ERFK_SRFK-RELATED"/>
    <property type="match status" value="1"/>
</dbReference>
<evidence type="ECO:0000256" key="7">
    <source>
        <dbReference type="ARBA" id="ARBA00022984"/>
    </source>
</evidence>
<dbReference type="GO" id="GO:0071555">
    <property type="term" value="P:cell wall organization"/>
    <property type="evidence" value="ECO:0007669"/>
    <property type="project" value="UniProtKB-UniRule"/>
</dbReference>
<evidence type="ECO:0000256" key="1">
    <source>
        <dbReference type="ARBA" id="ARBA00004752"/>
    </source>
</evidence>
<feature type="domain" description="L,D-TPase catalytic" evidence="10">
    <location>
        <begin position="5"/>
        <end position="161"/>
    </location>
</feature>
<dbReference type="GO" id="GO:0018104">
    <property type="term" value="P:peptidoglycan-protein cross-linking"/>
    <property type="evidence" value="ECO:0007669"/>
    <property type="project" value="TreeGrafter"/>
</dbReference>
<sequence length="161" mass="17721">MPEMMRIVVDIAAQRLTLYQGTELVRSYPCSTSRYGAGCREGSNRTPIGFHEVAEKYGDGVPLGGVFVSRVYTGEIVPPCLEKIPSGQDRITTRILRLRGVQPGINQGGEVDSYRRYIYIHGTPEEGLIGTPASHGCIRMTNADVADLYERVPTGTQVEIF</sequence>
<comment type="caution">
    <text evidence="11">The sequence shown here is derived from an EMBL/GenBank/DDBJ whole genome shotgun (WGS) entry which is preliminary data.</text>
</comment>
<evidence type="ECO:0000313" key="11">
    <source>
        <dbReference type="EMBL" id="HIT97360.1"/>
    </source>
</evidence>
<name>A0A9D1H813_9FLAO</name>
<evidence type="ECO:0000256" key="9">
    <source>
        <dbReference type="PROSITE-ProRule" id="PRU01373"/>
    </source>
</evidence>
<reference evidence="11" key="2">
    <citation type="journal article" date="2021" name="PeerJ">
        <title>Extensive microbial diversity within the chicken gut microbiome revealed by metagenomics and culture.</title>
        <authorList>
            <person name="Gilroy R."/>
            <person name="Ravi A."/>
            <person name="Getino M."/>
            <person name="Pursley I."/>
            <person name="Horton D.L."/>
            <person name="Alikhan N.F."/>
            <person name="Baker D."/>
            <person name="Gharbi K."/>
            <person name="Hall N."/>
            <person name="Watson M."/>
            <person name="Adriaenssens E.M."/>
            <person name="Foster-Nyarko E."/>
            <person name="Jarju S."/>
            <person name="Secka A."/>
            <person name="Antonio M."/>
            <person name="Oren A."/>
            <person name="Chaudhuri R.R."/>
            <person name="La Ragione R."/>
            <person name="Hildebrand F."/>
            <person name="Pallen M.J."/>
        </authorList>
    </citation>
    <scope>NUCLEOTIDE SEQUENCE</scope>
    <source>
        <strain evidence="11">1383</strain>
    </source>
</reference>
<comment type="pathway">
    <text evidence="1 9">Cell wall biogenesis; peptidoglycan biosynthesis.</text>
</comment>
<reference evidence="11" key="1">
    <citation type="submission" date="2020-10" db="EMBL/GenBank/DDBJ databases">
        <authorList>
            <person name="Gilroy R."/>
        </authorList>
    </citation>
    <scope>NUCLEOTIDE SEQUENCE</scope>
    <source>
        <strain evidence="11">1383</strain>
    </source>
</reference>
<keyword evidence="5" id="KW-0378">Hydrolase</keyword>
<dbReference type="EMBL" id="DVLY01000018">
    <property type="protein sequence ID" value="HIT97360.1"/>
    <property type="molecule type" value="Genomic_DNA"/>
</dbReference>
<evidence type="ECO:0000259" key="10">
    <source>
        <dbReference type="PROSITE" id="PS52029"/>
    </source>
</evidence>
<dbReference type="GO" id="GO:0071972">
    <property type="term" value="F:peptidoglycan L,D-transpeptidase activity"/>
    <property type="evidence" value="ECO:0007669"/>
    <property type="project" value="TreeGrafter"/>
</dbReference>
<dbReference type="InterPro" id="IPR038063">
    <property type="entry name" value="Transpep_catalytic_dom"/>
</dbReference>
<dbReference type="InterPro" id="IPR005490">
    <property type="entry name" value="LD_TPept_cat_dom"/>
</dbReference>
<protein>
    <submittedName>
        <fullName evidence="11">L,D-transpeptidase</fullName>
    </submittedName>
</protein>
<evidence type="ECO:0000256" key="3">
    <source>
        <dbReference type="ARBA" id="ARBA00022676"/>
    </source>
</evidence>
<dbReference type="GO" id="GO:0005576">
    <property type="term" value="C:extracellular region"/>
    <property type="evidence" value="ECO:0007669"/>
    <property type="project" value="TreeGrafter"/>
</dbReference>
<evidence type="ECO:0000256" key="4">
    <source>
        <dbReference type="ARBA" id="ARBA00022679"/>
    </source>
</evidence>
<accession>A0A9D1H813</accession>
<evidence type="ECO:0000256" key="6">
    <source>
        <dbReference type="ARBA" id="ARBA00022960"/>
    </source>
</evidence>
<gene>
    <name evidence="11" type="ORF">IAC44_00820</name>
</gene>
<dbReference type="GO" id="GO:0008360">
    <property type="term" value="P:regulation of cell shape"/>
    <property type="evidence" value="ECO:0007669"/>
    <property type="project" value="UniProtKB-UniRule"/>
</dbReference>
<dbReference type="CDD" id="cd16913">
    <property type="entry name" value="YkuD_like"/>
    <property type="match status" value="1"/>
</dbReference>
<dbReference type="GO" id="GO:0016757">
    <property type="term" value="F:glycosyltransferase activity"/>
    <property type="evidence" value="ECO:0007669"/>
    <property type="project" value="UniProtKB-KW"/>
</dbReference>
<dbReference type="InterPro" id="IPR050979">
    <property type="entry name" value="LD-transpeptidase"/>
</dbReference>
<organism evidence="11 12">
    <name type="scientific">Candidatus Merdimorpha stercoravium</name>
    <dbReference type="NCBI Taxonomy" id="2840863"/>
    <lineage>
        <taxon>Bacteria</taxon>
        <taxon>Pseudomonadati</taxon>
        <taxon>Bacteroidota</taxon>
        <taxon>Flavobacteriia</taxon>
        <taxon>Flavobacteriales</taxon>
        <taxon>Candidatus Merdimorpha</taxon>
    </lineage>
</organism>
<evidence type="ECO:0000256" key="2">
    <source>
        <dbReference type="ARBA" id="ARBA00005992"/>
    </source>
</evidence>
<proteinExistence type="inferred from homology"/>
<dbReference type="Proteomes" id="UP000824161">
    <property type="component" value="Unassembled WGS sequence"/>
</dbReference>
<evidence type="ECO:0000313" key="12">
    <source>
        <dbReference type="Proteomes" id="UP000824161"/>
    </source>
</evidence>
<keyword evidence="7 9" id="KW-0573">Peptidoglycan synthesis</keyword>
<dbReference type="Gene3D" id="2.40.440.10">
    <property type="entry name" value="L,D-transpeptidase catalytic domain-like"/>
    <property type="match status" value="1"/>
</dbReference>
<dbReference type="PROSITE" id="PS52029">
    <property type="entry name" value="LD_TPASE"/>
    <property type="match status" value="1"/>
</dbReference>
<dbReference type="AlphaFoldDB" id="A0A9D1H813"/>
<keyword evidence="4" id="KW-0808">Transferase</keyword>
<feature type="active site" description="Nucleophile" evidence="9">
    <location>
        <position position="137"/>
    </location>
</feature>
<keyword evidence="3" id="KW-0328">Glycosyltransferase</keyword>
<dbReference type="PANTHER" id="PTHR30582">
    <property type="entry name" value="L,D-TRANSPEPTIDASE"/>
    <property type="match status" value="1"/>
</dbReference>
<feature type="active site" description="Proton donor/acceptor" evidence="9">
    <location>
        <position position="121"/>
    </location>
</feature>
<keyword evidence="6 9" id="KW-0133">Cell shape</keyword>
<comment type="similarity">
    <text evidence="2">Belongs to the YkuD family.</text>
</comment>
<dbReference type="Pfam" id="PF03734">
    <property type="entry name" value="YkuD"/>
    <property type="match status" value="1"/>
</dbReference>
<evidence type="ECO:0000256" key="8">
    <source>
        <dbReference type="ARBA" id="ARBA00023316"/>
    </source>
</evidence>
<dbReference type="SUPFAM" id="SSF141523">
    <property type="entry name" value="L,D-transpeptidase catalytic domain-like"/>
    <property type="match status" value="1"/>
</dbReference>
<keyword evidence="8 9" id="KW-0961">Cell wall biogenesis/degradation</keyword>